<dbReference type="InterPro" id="IPR011990">
    <property type="entry name" value="TPR-like_helical_dom_sf"/>
</dbReference>
<keyword evidence="1" id="KW-0802">TPR repeat</keyword>
<feature type="signal peptide" evidence="2">
    <location>
        <begin position="1"/>
        <end position="21"/>
    </location>
</feature>
<evidence type="ECO:0000313" key="4">
    <source>
        <dbReference type="Proteomes" id="UP000254893"/>
    </source>
</evidence>
<keyword evidence="2" id="KW-0732">Signal</keyword>
<dbReference type="Pfam" id="PF14559">
    <property type="entry name" value="TPR_19"/>
    <property type="match status" value="1"/>
</dbReference>
<dbReference type="Gene3D" id="1.25.40.10">
    <property type="entry name" value="Tetratricopeptide repeat domain"/>
    <property type="match status" value="2"/>
</dbReference>
<proteinExistence type="predicted"/>
<dbReference type="PROSITE" id="PS50005">
    <property type="entry name" value="TPR"/>
    <property type="match status" value="2"/>
</dbReference>
<evidence type="ECO:0000256" key="1">
    <source>
        <dbReference type="PROSITE-ProRule" id="PRU00339"/>
    </source>
</evidence>
<evidence type="ECO:0000313" key="3">
    <source>
        <dbReference type="EMBL" id="SUI97221.1"/>
    </source>
</evidence>
<dbReference type="InterPro" id="IPR019734">
    <property type="entry name" value="TPR_rpt"/>
</dbReference>
<feature type="repeat" description="TPR" evidence="1">
    <location>
        <begin position="529"/>
        <end position="562"/>
    </location>
</feature>
<dbReference type="Proteomes" id="UP000254893">
    <property type="component" value="Unassembled WGS sequence"/>
</dbReference>
<sequence length="572" mass="63562">MTKSKLFLSLLFAGAVGTASAQSLKDAQAAMEAEQYDKAKGILENLVQKKPKDGDNYFYLGQIYLVNDKVDSAAIIFNNGLTNDPKSQLNNVGLGIVDLKNNNNSAAEQKFTTATSNLGKKDYLPLYFSGRALIDAPKPDFAKALEYLTQAKAKNAKDALVPLALGDAYAGMNESSLAYVQYRDAISLDEALIRAKIGQAVITRRAQAYDVAIESLTALSQEFPNYAPTYRELAETYHLSSLKIDDEAKYKEINKQGVDAYKKYIELTGDKSLEAKIRYADFLVYAREYAELKAVSEELAKNPDIDPKIYRYLGYIAYNQDKNYAKSAEYLNSLFTKMKPERVISRDYLFAGLANIGVASADTTGASSAAADKGLEFLKKAVELDKEELLPEIAETAFARYQDRDMVAAAKIFEIPGSLPESEYYYDANYYIGEINYNLGQKKVSAEEDGKPFFDKADKAFGIVIGATKQEVVDKYLIPALYYRGFAQLGLDNLEEPEKMQGLFVPSFTKLIEVIKSKPADPKNNDYLVDANNYLGVFNYAKGNNPKAKEFFQATLAINPTDEFAKSYMEAL</sequence>
<dbReference type="SUPFAM" id="SSF81901">
    <property type="entry name" value="HCP-like"/>
    <property type="match status" value="1"/>
</dbReference>
<dbReference type="AlphaFoldDB" id="A0A380BBG8"/>
<dbReference type="PANTHER" id="PTHR12558">
    <property type="entry name" value="CELL DIVISION CYCLE 16,23,27"/>
    <property type="match status" value="1"/>
</dbReference>
<protein>
    <submittedName>
        <fullName evidence="3">Tol-pal system protein YbgF</fullName>
    </submittedName>
</protein>
<dbReference type="SUPFAM" id="SSF48452">
    <property type="entry name" value="TPR-like"/>
    <property type="match status" value="1"/>
</dbReference>
<dbReference type="EMBL" id="UGYW01000001">
    <property type="protein sequence ID" value="SUI97221.1"/>
    <property type="molecule type" value="Genomic_DNA"/>
</dbReference>
<feature type="repeat" description="TPR" evidence="1">
    <location>
        <begin position="54"/>
        <end position="87"/>
    </location>
</feature>
<organism evidence="3 4">
    <name type="scientific">Sphingobacterium spiritivorum</name>
    <name type="common">Flavobacterium spiritivorum</name>
    <dbReference type="NCBI Taxonomy" id="258"/>
    <lineage>
        <taxon>Bacteria</taxon>
        <taxon>Pseudomonadati</taxon>
        <taxon>Bacteroidota</taxon>
        <taxon>Sphingobacteriia</taxon>
        <taxon>Sphingobacteriales</taxon>
        <taxon>Sphingobacteriaceae</taxon>
        <taxon>Sphingobacterium</taxon>
    </lineage>
</organism>
<feature type="chain" id="PRO_5016747104" evidence="2">
    <location>
        <begin position="22"/>
        <end position="572"/>
    </location>
</feature>
<evidence type="ECO:0000256" key="2">
    <source>
        <dbReference type="SAM" id="SignalP"/>
    </source>
</evidence>
<name>A0A380BBG8_SPHSI</name>
<dbReference type="PANTHER" id="PTHR12558:SF13">
    <property type="entry name" value="CELL DIVISION CYCLE PROTEIN 27 HOMOLOG"/>
    <property type="match status" value="1"/>
</dbReference>
<reference evidence="3 4" key="1">
    <citation type="submission" date="2018-06" db="EMBL/GenBank/DDBJ databases">
        <authorList>
            <consortium name="Pathogen Informatics"/>
            <person name="Doyle S."/>
        </authorList>
    </citation>
    <scope>NUCLEOTIDE SEQUENCE [LARGE SCALE GENOMIC DNA]</scope>
    <source>
        <strain evidence="3 4">NCTC11388</strain>
    </source>
</reference>
<accession>A0A380BBG8</accession>
<gene>
    <name evidence="3" type="ORF">NCTC11388_00322</name>
</gene>
<dbReference type="SMART" id="SM00028">
    <property type="entry name" value="TPR"/>
    <property type="match status" value="4"/>
</dbReference>
<dbReference type="RefSeq" id="WP_003013016.1">
    <property type="nucleotide sequence ID" value="NZ_CP068082.1"/>
</dbReference>